<keyword evidence="3" id="KW-1185">Reference proteome</keyword>
<comment type="caution">
    <text evidence="2">The sequence shown here is derived from an EMBL/GenBank/DDBJ whole genome shotgun (WGS) entry which is preliminary data.</text>
</comment>
<proteinExistence type="predicted"/>
<dbReference type="AlphaFoldDB" id="A0A9X2FJH9"/>
<dbReference type="PANTHER" id="PTHR12110:SF53">
    <property type="entry name" value="BLR5974 PROTEIN"/>
    <property type="match status" value="1"/>
</dbReference>
<organism evidence="2 3">
    <name type="scientific">Ligilactobacillus ubinensis</name>
    <dbReference type="NCBI Taxonomy" id="2876789"/>
    <lineage>
        <taxon>Bacteria</taxon>
        <taxon>Bacillati</taxon>
        <taxon>Bacillota</taxon>
        <taxon>Bacilli</taxon>
        <taxon>Lactobacillales</taxon>
        <taxon>Lactobacillaceae</taxon>
        <taxon>Ligilactobacillus</taxon>
    </lineage>
</organism>
<dbReference type="InterPro" id="IPR036237">
    <property type="entry name" value="Xyl_isomerase-like_sf"/>
</dbReference>
<protein>
    <submittedName>
        <fullName evidence="2">Sugar phosphate isomerase/epimerase</fullName>
    </submittedName>
</protein>
<name>A0A9X2FJH9_9LACO</name>
<dbReference type="GO" id="GO:0016853">
    <property type="term" value="F:isomerase activity"/>
    <property type="evidence" value="ECO:0007669"/>
    <property type="project" value="UniProtKB-KW"/>
</dbReference>
<dbReference type="Pfam" id="PF01261">
    <property type="entry name" value="AP_endonuc_2"/>
    <property type="match status" value="1"/>
</dbReference>
<feature type="domain" description="Xylose isomerase-like TIM barrel" evidence="1">
    <location>
        <begin position="22"/>
        <end position="282"/>
    </location>
</feature>
<evidence type="ECO:0000313" key="2">
    <source>
        <dbReference type="EMBL" id="MCP0885773.1"/>
    </source>
</evidence>
<reference evidence="2 3" key="1">
    <citation type="journal article" date="2023" name="Int. J. Syst. Evol. Microbiol.">
        <title>Ligilactobacillus ubinensis sp. nov., a novel species isolated from the wild ferment of a durian fruit (Durio zibethinus).</title>
        <authorList>
            <person name="Heng Y.C."/>
            <person name="Menon N."/>
            <person name="Chen B."/>
            <person name="Loo B.Z.L."/>
            <person name="Wong G.W.J."/>
            <person name="Lim A.C.H."/>
            <person name="Silvaraju S."/>
            <person name="Kittelmann S."/>
        </authorList>
    </citation>
    <scope>NUCLEOTIDE SEQUENCE [LARGE SCALE GENOMIC DNA]</scope>
    <source>
        <strain evidence="2 3">WILCCON 0076</strain>
    </source>
</reference>
<accession>A0A9X2FJH9</accession>
<dbReference type="Gene3D" id="3.20.20.150">
    <property type="entry name" value="Divalent-metal-dependent TIM barrel enzymes"/>
    <property type="match status" value="1"/>
</dbReference>
<dbReference type="SUPFAM" id="SSF51658">
    <property type="entry name" value="Xylose isomerase-like"/>
    <property type="match status" value="1"/>
</dbReference>
<dbReference type="RefSeq" id="WP_253358451.1">
    <property type="nucleotide sequence ID" value="NZ_JAIULA010000001.1"/>
</dbReference>
<evidence type="ECO:0000313" key="3">
    <source>
        <dbReference type="Proteomes" id="UP001139006"/>
    </source>
</evidence>
<dbReference type="InterPro" id="IPR050312">
    <property type="entry name" value="IolE/XylAMocC-like"/>
</dbReference>
<dbReference type="PANTHER" id="PTHR12110">
    <property type="entry name" value="HYDROXYPYRUVATE ISOMERASE"/>
    <property type="match status" value="1"/>
</dbReference>
<dbReference type="Proteomes" id="UP001139006">
    <property type="component" value="Unassembled WGS sequence"/>
</dbReference>
<evidence type="ECO:0000259" key="1">
    <source>
        <dbReference type="Pfam" id="PF01261"/>
    </source>
</evidence>
<sequence length="288" mass="32347">MKKGMNVWSLPETLSLEQQFSITKKAGFDSIELNVTEESLSASTVITSDLGLSEKKDLILNTSQEQLDRIKSLAKSYNLTIESLSTALHWQYPLTSKNTEIQSKGILIAKKMIDYCAFFGGKTVLIVPGIVTADQGYDQCYALAKKNIRLLGEYAATKKIEIGIENVWNKFLLSPLEFRNFIDEIDNEYVGAYFDIGNVLQYGYPEQWIDILGTRIKKVHVKDFKTSIGSIQGFTSLLQGDVNWKKCVRNLKKIGYDGPLTCELEPYKINGEQLAVDTAAALDYIIDL</sequence>
<keyword evidence="2" id="KW-0413">Isomerase</keyword>
<dbReference type="EMBL" id="JAIULA010000001">
    <property type="protein sequence ID" value="MCP0885773.1"/>
    <property type="molecule type" value="Genomic_DNA"/>
</dbReference>
<gene>
    <name evidence="2" type="ORF">LB941_00310</name>
</gene>
<dbReference type="InterPro" id="IPR013022">
    <property type="entry name" value="Xyl_isomerase-like_TIM-brl"/>
</dbReference>